<reference evidence="3 4" key="1">
    <citation type="submission" date="2024-10" db="EMBL/GenBank/DDBJ databases">
        <authorList>
            <person name="Kim D."/>
        </authorList>
    </citation>
    <scope>NUCLEOTIDE SEQUENCE [LARGE SCALE GENOMIC DNA]</scope>
    <source>
        <strain evidence="3">BH-2024</strain>
    </source>
</reference>
<feature type="region of interest" description="Disordered" evidence="1">
    <location>
        <begin position="150"/>
        <end position="178"/>
    </location>
</feature>
<dbReference type="AlphaFoldDB" id="A0ABD2M3Q4"/>
<sequence length="190" mass="21772">MKHLNAQHVLLQFFFIFTLQISWNFGTESAADEPLITYTDDDGNKLQMKLPDLLHKWHVEHCATKNYKKQECTRKEKEESFSCKWEDGKCVPDSGRKPPKMALPELVRKRLSSLLKKDGNKIMPASPSSKDGKSLVGTQELPKIALLRSLSKRRSNSVRRESEKSPFASPRSQKTTLARSLSRTIFGIRR</sequence>
<proteinExistence type="predicted"/>
<keyword evidence="2" id="KW-0732">Signal</keyword>
<evidence type="ECO:0000313" key="4">
    <source>
        <dbReference type="Proteomes" id="UP001620626"/>
    </source>
</evidence>
<name>A0ABD2M3Q4_9BILA</name>
<organism evidence="3 4">
    <name type="scientific">Heterodera trifolii</name>
    <dbReference type="NCBI Taxonomy" id="157864"/>
    <lineage>
        <taxon>Eukaryota</taxon>
        <taxon>Metazoa</taxon>
        <taxon>Ecdysozoa</taxon>
        <taxon>Nematoda</taxon>
        <taxon>Chromadorea</taxon>
        <taxon>Rhabditida</taxon>
        <taxon>Tylenchina</taxon>
        <taxon>Tylenchomorpha</taxon>
        <taxon>Tylenchoidea</taxon>
        <taxon>Heteroderidae</taxon>
        <taxon>Heteroderinae</taxon>
        <taxon>Heterodera</taxon>
    </lineage>
</organism>
<feature type="signal peptide" evidence="2">
    <location>
        <begin position="1"/>
        <end position="26"/>
    </location>
</feature>
<evidence type="ECO:0000313" key="3">
    <source>
        <dbReference type="EMBL" id="KAL3122147.1"/>
    </source>
</evidence>
<evidence type="ECO:0000256" key="2">
    <source>
        <dbReference type="SAM" id="SignalP"/>
    </source>
</evidence>
<protein>
    <submittedName>
        <fullName evidence="3">Uncharacterized protein</fullName>
    </submittedName>
</protein>
<feature type="region of interest" description="Disordered" evidence="1">
    <location>
        <begin position="118"/>
        <end position="137"/>
    </location>
</feature>
<accession>A0ABD2M3Q4</accession>
<evidence type="ECO:0000256" key="1">
    <source>
        <dbReference type="SAM" id="MobiDB-lite"/>
    </source>
</evidence>
<gene>
    <name evidence="3" type="ORF">niasHT_005603</name>
</gene>
<keyword evidence="4" id="KW-1185">Reference proteome</keyword>
<feature type="chain" id="PRO_5044872184" evidence="2">
    <location>
        <begin position="27"/>
        <end position="190"/>
    </location>
</feature>
<dbReference type="EMBL" id="JBICBT010000156">
    <property type="protein sequence ID" value="KAL3122147.1"/>
    <property type="molecule type" value="Genomic_DNA"/>
</dbReference>
<comment type="caution">
    <text evidence="3">The sequence shown here is derived from an EMBL/GenBank/DDBJ whole genome shotgun (WGS) entry which is preliminary data.</text>
</comment>
<dbReference type="Proteomes" id="UP001620626">
    <property type="component" value="Unassembled WGS sequence"/>
</dbReference>